<evidence type="ECO:0000313" key="3">
    <source>
        <dbReference type="Proteomes" id="UP001063816"/>
    </source>
</evidence>
<keyword evidence="1" id="KW-0472">Membrane</keyword>
<proteinExistence type="predicted"/>
<keyword evidence="3" id="KW-1185">Reference proteome</keyword>
<name>A0A9J6Q0C3_9ENTR</name>
<keyword evidence="1" id="KW-1133">Transmembrane helix</keyword>
<feature type="transmembrane region" description="Helical" evidence="1">
    <location>
        <begin position="33"/>
        <end position="50"/>
    </location>
</feature>
<dbReference type="Proteomes" id="UP001063816">
    <property type="component" value="Unassembled WGS sequence"/>
</dbReference>
<dbReference type="RefSeq" id="WP_271281984.1">
    <property type="nucleotide sequence ID" value="NZ_JAMGZK010000044.1"/>
</dbReference>
<reference evidence="2" key="1">
    <citation type="submission" date="2022-05" db="EMBL/GenBank/DDBJ databases">
        <title>Description of a novel species of Leclercia; Leclercia tamurae and the Proposal for a Novel Genus Silvania gen. nov. Containing Two Novel Species Silvania hatchlandensis sp. nov. and Silvania confinis sp. nov. Isolated from the Rhizosphere of Oak.</title>
        <authorList>
            <person name="Maddock D.W."/>
            <person name="Brady C.L."/>
            <person name="Denman S."/>
            <person name="Arnold D."/>
        </authorList>
    </citation>
    <scope>NUCLEOTIDE SEQUENCE</scope>
    <source>
        <strain evidence="2">H19S6</strain>
    </source>
</reference>
<evidence type="ECO:0000256" key="1">
    <source>
        <dbReference type="SAM" id="Phobius"/>
    </source>
</evidence>
<feature type="transmembrane region" description="Helical" evidence="1">
    <location>
        <begin position="70"/>
        <end position="90"/>
    </location>
</feature>
<dbReference type="EMBL" id="JAMGZK010000044">
    <property type="protein sequence ID" value="MCU6664276.1"/>
    <property type="molecule type" value="Genomic_DNA"/>
</dbReference>
<organism evidence="2 3">
    <name type="scientific">Silvania hatchlandensis</name>
    <dbReference type="NCBI Taxonomy" id="2926469"/>
    <lineage>
        <taxon>Bacteria</taxon>
        <taxon>Pseudomonadati</taxon>
        <taxon>Pseudomonadota</taxon>
        <taxon>Gammaproteobacteria</taxon>
        <taxon>Enterobacterales</taxon>
        <taxon>Enterobacteriaceae</taxon>
        <taxon>Silvania</taxon>
    </lineage>
</organism>
<dbReference type="AlphaFoldDB" id="A0A9J6Q0C3"/>
<comment type="caution">
    <text evidence="2">The sequence shown here is derived from an EMBL/GenBank/DDBJ whole genome shotgun (WGS) entry which is preliminary data.</text>
</comment>
<feature type="transmembrane region" description="Helical" evidence="1">
    <location>
        <begin position="127"/>
        <end position="150"/>
    </location>
</feature>
<protein>
    <submittedName>
        <fullName evidence="2">Uncharacterized protein</fullName>
    </submittedName>
</protein>
<dbReference type="InterPro" id="IPR046740">
    <property type="entry name" value="DUF6790"/>
</dbReference>
<sequence>MILTNIPLVMFILASLIPLLSHRQSGRYAERYLSWLLLLSIGVASLWAGLYHTLSPQTAAAFIGWQSSPFQFEMGMADIALGVVAIVSFWRGLEFKFAVVLWVVIEFAGLVYGHFHQLATTGDHQAGNAGILLGLTIIHVVLLPLLWILARRAAGQRY</sequence>
<evidence type="ECO:0000313" key="2">
    <source>
        <dbReference type="EMBL" id="MCU6664276.1"/>
    </source>
</evidence>
<gene>
    <name evidence="2" type="ORF">M8014_07965</name>
</gene>
<dbReference type="Pfam" id="PF20589">
    <property type="entry name" value="DUF6790"/>
    <property type="match status" value="1"/>
</dbReference>
<feature type="transmembrane region" description="Helical" evidence="1">
    <location>
        <begin position="6"/>
        <end position="21"/>
    </location>
</feature>
<keyword evidence="1" id="KW-0812">Transmembrane</keyword>
<feature type="transmembrane region" description="Helical" evidence="1">
    <location>
        <begin position="97"/>
        <end position="115"/>
    </location>
</feature>
<accession>A0A9J6Q0C3</accession>